<dbReference type="OMA" id="RLMCYLI"/>
<dbReference type="Gene3D" id="1.20.5.110">
    <property type="match status" value="1"/>
</dbReference>
<keyword evidence="7 10" id="KW-0472">Membrane</keyword>
<dbReference type="GO" id="GO:0000139">
    <property type="term" value="C:Golgi membrane"/>
    <property type="evidence" value="ECO:0007669"/>
    <property type="project" value="UniProtKB-SubCell"/>
</dbReference>
<dbReference type="GeneID" id="119725577"/>
<dbReference type="AlphaFoldDB" id="A0A913ZMD9"/>
<dbReference type="EnsemblMetazoa" id="XM_038197040.1">
    <property type="protein sequence ID" value="XP_038052968.1"/>
    <property type="gene ID" value="LOC119725577"/>
</dbReference>
<comment type="subcellular location">
    <subcellularLocation>
        <location evidence="8">Endomembrane system</location>
        <topology evidence="8">Single-pass type IV membrane protein</topology>
    </subcellularLocation>
    <subcellularLocation>
        <location evidence="1">Golgi apparatus membrane</location>
    </subcellularLocation>
</comment>
<evidence type="ECO:0000313" key="13">
    <source>
        <dbReference type="Proteomes" id="UP000887568"/>
    </source>
</evidence>
<dbReference type="InterPro" id="IPR039899">
    <property type="entry name" value="BET1_SNARE"/>
</dbReference>
<proteinExistence type="predicted"/>
<evidence type="ECO:0000256" key="1">
    <source>
        <dbReference type="ARBA" id="ARBA00004394"/>
    </source>
</evidence>
<reference evidence="12" key="1">
    <citation type="submission" date="2022-11" db="UniProtKB">
        <authorList>
            <consortium name="EnsemblMetazoa"/>
        </authorList>
    </citation>
    <scope>IDENTIFICATION</scope>
</reference>
<evidence type="ECO:0000256" key="5">
    <source>
        <dbReference type="ARBA" id="ARBA00022989"/>
    </source>
</evidence>
<evidence type="ECO:0000256" key="2">
    <source>
        <dbReference type="ARBA" id="ARBA00022448"/>
    </source>
</evidence>
<dbReference type="GO" id="GO:0015031">
    <property type="term" value="P:protein transport"/>
    <property type="evidence" value="ECO:0007669"/>
    <property type="project" value="UniProtKB-KW"/>
</dbReference>
<accession>A0A913ZMD9</accession>
<feature type="region of interest" description="Disordered" evidence="9">
    <location>
        <begin position="1"/>
        <end position="23"/>
    </location>
</feature>
<dbReference type="PANTHER" id="PTHR12791">
    <property type="entry name" value="GOLGI SNARE BET1-RELATED"/>
    <property type="match status" value="1"/>
</dbReference>
<evidence type="ECO:0000256" key="8">
    <source>
        <dbReference type="ARBA" id="ARBA00046280"/>
    </source>
</evidence>
<keyword evidence="13" id="KW-1185">Reference proteome</keyword>
<keyword evidence="6" id="KW-0333">Golgi apparatus</keyword>
<dbReference type="OrthoDB" id="261831at2759"/>
<name>A0A913ZMD9_PATMI</name>
<dbReference type="Proteomes" id="UP000887568">
    <property type="component" value="Unplaced"/>
</dbReference>
<keyword evidence="2" id="KW-0813">Transport</keyword>
<dbReference type="InterPro" id="IPR000727">
    <property type="entry name" value="T_SNARE_dom"/>
</dbReference>
<evidence type="ECO:0000256" key="10">
    <source>
        <dbReference type="SAM" id="Phobius"/>
    </source>
</evidence>
<feature type="compositionally biased region" description="Basic residues" evidence="9">
    <location>
        <begin position="1"/>
        <end position="10"/>
    </location>
</feature>
<evidence type="ECO:0000256" key="9">
    <source>
        <dbReference type="SAM" id="MobiDB-lite"/>
    </source>
</evidence>
<evidence type="ECO:0000256" key="3">
    <source>
        <dbReference type="ARBA" id="ARBA00022692"/>
    </source>
</evidence>
<dbReference type="RefSeq" id="XP_038052968.1">
    <property type="nucleotide sequence ID" value="XM_038197040.1"/>
</dbReference>
<feature type="transmembrane region" description="Helical" evidence="10">
    <location>
        <begin position="92"/>
        <end position="111"/>
    </location>
</feature>
<organism evidence="12 13">
    <name type="scientific">Patiria miniata</name>
    <name type="common">Bat star</name>
    <name type="synonym">Asterina miniata</name>
    <dbReference type="NCBI Taxonomy" id="46514"/>
    <lineage>
        <taxon>Eukaryota</taxon>
        <taxon>Metazoa</taxon>
        <taxon>Echinodermata</taxon>
        <taxon>Eleutherozoa</taxon>
        <taxon>Asterozoa</taxon>
        <taxon>Asteroidea</taxon>
        <taxon>Valvatacea</taxon>
        <taxon>Valvatida</taxon>
        <taxon>Asterinidae</taxon>
        <taxon>Patiria</taxon>
    </lineage>
</organism>
<keyword evidence="5 10" id="KW-1133">Transmembrane helix</keyword>
<evidence type="ECO:0000256" key="6">
    <source>
        <dbReference type="ARBA" id="ARBA00023034"/>
    </source>
</evidence>
<keyword evidence="3 10" id="KW-0812">Transmembrane</keyword>
<dbReference type="PROSITE" id="PS50192">
    <property type="entry name" value="T_SNARE"/>
    <property type="match status" value="1"/>
</dbReference>
<evidence type="ECO:0000256" key="7">
    <source>
        <dbReference type="ARBA" id="ARBA00023136"/>
    </source>
</evidence>
<protein>
    <recommendedName>
        <fullName evidence="11">t-SNARE coiled-coil homology domain-containing protein</fullName>
    </recommendedName>
</protein>
<dbReference type="CDD" id="cd15853">
    <property type="entry name" value="SNARE_Bet1"/>
    <property type="match status" value="1"/>
</dbReference>
<dbReference type="SUPFAM" id="SSF58038">
    <property type="entry name" value="SNARE fusion complex"/>
    <property type="match status" value="1"/>
</dbReference>
<evidence type="ECO:0000259" key="11">
    <source>
        <dbReference type="PROSITE" id="PS50192"/>
    </source>
</evidence>
<keyword evidence="4" id="KW-0653">Protein transport</keyword>
<feature type="domain" description="T-SNARE coiled-coil homology" evidence="11">
    <location>
        <begin position="20"/>
        <end position="82"/>
    </location>
</feature>
<evidence type="ECO:0000313" key="12">
    <source>
        <dbReference type="EnsemblMetazoa" id="XP_038052968.1"/>
    </source>
</evidence>
<evidence type="ECO:0000256" key="4">
    <source>
        <dbReference type="ARBA" id="ARBA00022927"/>
    </source>
</evidence>
<sequence length="116" mass="12959">MDDRGRRSRNGRGGAAGTEDMLEAENNRLQEGLSAKVSTLKSLAMDIEGETRDQNRYLDNMDGDFDSSEGLLGGTIKRFDSMLGSGRNNRRLMCYLIAIIVGIFILAYFLMTRVTR</sequence>